<dbReference type="Pfam" id="PF08372">
    <property type="entry name" value="PRT_C"/>
    <property type="match status" value="1"/>
</dbReference>
<dbReference type="Proteomes" id="UP001168877">
    <property type="component" value="Unassembled WGS sequence"/>
</dbReference>
<comment type="caution">
    <text evidence="3">The sequence shown here is derived from an EMBL/GenBank/DDBJ whole genome shotgun (WGS) entry which is preliminary data.</text>
</comment>
<dbReference type="InterPro" id="IPR013583">
    <property type="entry name" value="MCTP_C"/>
</dbReference>
<dbReference type="PANTHER" id="PTHR31425:SF24">
    <property type="entry name" value="MULTIPLE C2 DOMAIN AND TRANSMEMBRANE REGION PROTEIN 2"/>
    <property type="match status" value="1"/>
</dbReference>
<protein>
    <recommendedName>
        <fullName evidence="2">Multiple C2 domain-containing protein</fullName>
    </recommendedName>
</protein>
<gene>
    <name evidence="3" type="ORF">LWI29_017583</name>
</gene>
<evidence type="ECO:0000313" key="4">
    <source>
        <dbReference type="Proteomes" id="UP001168877"/>
    </source>
</evidence>
<name>A0AA39SCN7_ACESA</name>
<proteinExistence type="predicted"/>
<reference evidence="3" key="2">
    <citation type="submission" date="2023-06" db="EMBL/GenBank/DDBJ databases">
        <authorList>
            <person name="Swenson N.G."/>
            <person name="Wegrzyn J.L."/>
            <person name="Mcevoy S.L."/>
        </authorList>
    </citation>
    <scope>NUCLEOTIDE SEQUENCE</scope>
    <source>
        <strain evidence="3">NS2018</strain>
        <tissue evidence="3">Leaf</tissue>
    </source>
</reference>
<dbReference type="EMBL" id="JAUESC010000382">
    <property type="protein sequence ID" value="KAK0587115.1"/>
    <property type="molecule type" value="Genomic_DNA"/>
</dbReference>
<evidence type="ECO:0000313" key="3">
    <source>
        <dbReference type="EMBL" id="KAK0587115.1"/>
    </source>
</evidence>
<evidence type="ECO:0000259" key="2">
    <source>
        <dbReference type="Pfam" id="PF08372"/>
    </source>
</evidence>
<dbReference type="InterPro" id="IPR047259">
    <property type="entry name" value="QUIRKY-like"/>
</dbReference>
<keyword evidence="4" id="KW-1185">Reference proteome</keyword>
<evidence type="ECO:0000256" key="1">
    <source>
        <dbReference type="ARBA" id="ARBA00022737"/>
    </source>
</evidence>
<dbReference type="PANTHER" id="PTHR31425">
    <property type="entry name" value="PHOSPHORIBOSYLANTHRANILATE TRANSFERASE ISOFORM 1"/>
    <property type="match status" value="1"/>
</dbReference>
<accession>A0AA39SCN7</accession>
<keyword evidence="1" id="KW-0677">Repeat</keyword>
<feature type="domain" description="Multiple C2" evidence="2">
    <location>
        <begin position="49"/>
        <end position="137"/>
    </location>
</feature>
<reference evidence="3" key="1">
    <citation type="journal article" date="2022" name="Plant J.">
        <title>Strategies of tolerance reflected in two North American maple genomes.</title>
        <authorList>
            <person name="McEvoy S.L."/>
            <person name="Sezen U.U."/>
            <person name="Trouern-Trend A."/>
            <person name="McMahon S.M."/>
            <person name="Schaberg P.G."/>
            <person name="Yang J."/>
            <person name="Wegrzyn J.L."/>
            <person name="Swenson N.G."/>
        </authorList>
    </citation>
    <scope>NUCLEOTIDE SEQUENCE</scope>
    <source>
        <strain evidence="3">NS2018</strain>
    </source>
</reference>
<sequence>MNIVAVRLGRAEPPLRKEVAEYMLDVDSHMWSMRRSNANFFRIISLLLGLFSVPPKTPTYMNTKLSWAEAVNPDELDEEFDTFPTLKPHDIVRLRYDRLRSVAGRIQTVVGDIATQGERFQSLLSIFDDKACTRNFLLLSV</sequence>
<organism evidence="3 4">
    <name type="scientific">Acer saccharum</name>
    <name type="common">Sugar maple</name>
    <dbReference type="NCBI Taxonomy" id="4024"/>
    <lineage>
        <taxon>Eukaryota</taxon>
        <taxon>Viridiplantae</taxon>
        <taxon>Streptophyta</taxon>
        <taxon>Embryophyta</taxon>
        <taxon>Tracheophyta</taxon>
        <taxon>Spermatophyta</taxon>
        <taxon>Magnoliopsida</taxon>
        <taxon>eudicotyledons</taxon>
        <taxon>Gunneridae</taxon>
        <taxon>Pentapetalae</taxon>
        <taxon>rosids</taxon>
        <taxon>malvids</taxon>
        <taxon>Sapindales</taxon>
        <taxon>Sapindaceae</taxon>
        <taxon>Hippocastanoideae</taxon>
        <taxon>Acereae</taxon>
        <taxon>Acer</taxon>
    </lineage>
</organism>
<dbReference type="AlphaFoldDB" id="A0AA39SCN7"/>